<name>A0A1Q2CS85_9ACTN</name>
<dbReference type="RefSeq" id="WP_077687328.1">
    <property type="nucleotide sequence ID" value="NZ_CP019606.1"/>
</dbReference>
<organism evidence="2 3">
    <name type="scientific">Tessaracoccus aquimaris</name>
    <dbReference type="NCBI Taxonomy" id="1332264"/>
    <lineage>
        <taxon>Bacteria</taxon>
        <taxon>Bacillati</taxon>
        <taxon>Actinomycetota</taxon>
        <taxon>Actinomycetes</taxon>
        <taxon>Propionibacteriales</taxon>
        <taxon>Propionibacteriaceae</taxon>
        <taxon>Tessaracoccus</taxon>
    </lineage>
</organism>
<keyword evidence="3" id="KW-1185">Reference proteome</keyword>
<dbReference type="KEGG" id="tes:BW730_17210"/>
<evidence type="ECO:0000256" key="1">
    <source>
        <dbReference type="SAM" id="Phobius"/>
    </source>
</evidence>
<gene>
    <name evidence="2" type="ORF">BW730_17210</name>
</gene>
<dbReference type="EMBL" id="CP019606">
    <property type="protein sequence ID" value="AQP48974.1"/>
    <property type="molecule type" value="Genomic_DNA"/>
</dbReference>
<protein>
    <submittedName>
        <fullName evidence="2">Uncharacterized protein</fullName>
    </submittedName>
</protein>
<keyword evidence="1" id="KW-0812">Transmembrane</keyword>
<feature type="transmembrane region" description="Helical" evidence="1">
    <location>
        <begin position="7"/>
        <end position="28"/>
    </location>
</feature>
<dbReference type="Proteomes" id="UP000188145">
    <property type="component" value="Chromosome"/>
</dbReference>
<feature type="transmembrane region" description="Helical" evidence="1">
    <location>
        <begin position="34"/>
        <end position="53"/>
    </location>
</feature>
<evidence type="ECO:0000313" key="2">
    <source>
        <dbReference type="EMBL" id="AQP48974.1"/>
    </source>
</evidence>
<evidence type="ECO:0000313" key="3">
    <source>
        <dbReference type="Proteomes" id="UP000188145"/>
    </source>
</evidence>
<keyword evidence="1" id="KW-0472">Membrane</keyword>
<sequence length="87" mass="9073">MPVKPWALRRVGSVAFLLIAGVTIVLMVVGSSGFWLMLGLAGLSLLAGAYVDLDVGARTRAVMAAAGITFTLLGLVPWLDLGRSFLA</sequence>
<feature type="transmembrane region" description="Helical" evidence="1">
    <location>
        <begin position="60"/>
        <end position="79"/>
    </location>
</feature>
<proteinExistence type="predicted"/>
<dbReference type="AlphaFoldDB" id="A0A1Q2CS85"/>
<accession>A0A1Q2CS85</accession>
<reference evidence="3" key="1">
    <citation type="submission" date="2017-02" db="EMBL/GenBank/DDBJ databases">
        <title>Tessaracoccus aquaemaris sp. nov., isolated from the intestine of a Korean rockfish, Sebastes schlegelii, in a marine aquaculture pond.</title>
        <authorList>
            <person name="Tak E.J."/>
            <person name="Bae J.-W."/>
        </authorList>
    </citation>
    <scope>NUCLEOTIDE SEQUENCE [LARGE SCALE GENOMIC DNA]</scope>
    <source>
        <strain evidence="3">NSG39</strain>
    </source>
</reference>
<keyword evidence="1" id="KW-1133">Transmembrane helix</keyword>